<sequence length="313" mass="35787">MVRRNYRRKKTTKVKSSLSSGNSRNRKKYVKRRAEVYGILIIMVSLLLFISVYGFSDYGFINIYVNDFLSLAFGVGKFLVPFMLLIWGFSFFLRRVRLLPSSFGWGFFLLFFSILGILSNNFNYVDIFDEVLVKARGGIVGAGIFYGLSKLFSSAGAVVVLSFLLVISILIITKISLVDIGKKIIYLLKKINFKSVANLFKRRGTADQYTKLKKPVMDENEIYGSDEKIDSKRIESINNEYRAFKEKAETQDESIKEISAIEAASDQLKIPTVKSSDLENNYRLPPINLLRKSKDLPSKLYKRSRERGLCQTT</sequence>
<feature type="transmembrane region" description="Helical" evidence="7">
    <location>
        <begin position="105"/>
        <end position="122"/>
    </location>
</feature>
<feature type="transmembrane region" description="Helical" evidence="7">
    <location>
        <begin position="36"/>
        <end position="56"/>
    </location>
</feature>
<keyword evidence="5 7" id="KW-0472">Membrane</keyword>
<evidence type="ECO:0000256" key="3">
    <source>
        <dbReference type="ARBA" id="ARBA00022692"/>
    </source>
</evidence>
<evidence type="ECO:0000256" key="2">
    <source>
        <dbReference type="ARBA" id="ARBA00022475"/>
    </source>
</evidence>
<evidence type="ECO:0000256" key="6">
    <source>
        <dbReference type="SAM" id="MobiDB-lite"/>
    </source>
</evidence>
<feature type="transmembrane region" description="Helical" evidence="7">
    <location>
        <begin position="151"/>
        <end position="173"/>
    </location>
</feature>
<keyword evidence="4 7" id="KW-1133">Transmembrane helix</keyword>
<comment type="caution">
    <text evidence="9">The sequence shown here is derived from an EMBL/GenBank/DDBJ whole genome shotgun (WGS) entry which is preliminary data.</text>
</comment>
<comment type="subcellular location">
    <subcellularLocation>
        <location evidence="1">Cell membrane</location>
        <topology evidence="1">Multi-pass membrane protein</topology>
    </subcellularLocation>
</comment>
<reference evidence="9" key="1">
    <citation type="journal article" date="2014" name="Front. Microbiol.">
        <title>High frequency of phylogenetically diverse reductive dehalogenase-homologous genes in deep subseafloor sedimentary metagenomes.</title>
        <authorList>
            <person name="Kawai M."/>
            <person name="Futagami T."/>
            <person name="Toyoda A."/>
            <person name="Takaki Y."/>
            <person name="Nishi S."/>
            <person name="Hori S."/>
            <person name="Arai W."/>
            <person name="Tsubouchi T."/>
            <person name="Morono Y."/>
            <person name="Uchiyama I."/>
            <person name="Ito T."/>
            <person name="Fujiyama A."/>
            <person name="Inagaki F."/>
            <person name="Takami H."/>
        </authorList>
    </citation>
    <scope>NUCLEOTIDE SEQUENCE</scope>
    <source>
        <strain evidence="9">Expedition CK06-06</strain>
    </source>
</reference>
<feature type="region of interest" description="Disordered" evidence="6">
    <location>
        <begin position="1"/>
        <end position="26"/>
    </location>
</feature>
<evidence type="ECO:0000259" key="8">
    <source>
        <dbReference type="Pfam" id="PF13491"/>
    </source>
</evidence>
<feature type="transmembrane region" description="Helical" evidence="7">
    <location>
        <begin position="68"/>
        <end position="93"/>
    </location>
</feature>
<gene>
    <name evidence="9" type="ORF">S12H4_04863</name>
</gene>
<name>X1PYJ2_9ZZZZ</name>
<dbReference type="InterPro" id="IPR025199">
    <property type="entry name" value="FtsK_4TM"/>
</dbReference>
<evidence type="ECO:0000313" key="9">
    <source>
        <dbReference type="EMBL" id="GAI60978.1"/>
    </source>
</evidence>
<feature type="domain" description="DNA translocase FtsK 4TM region" evidence="8">
    <location>
        <begin position="64"/>
        <end position="184"/>
    </location>
</feature>
<dbReference type="AlphaFoldDB" id="X1PYJ2"/>
<dbReference type="GO" id="GO:0005886">
    <property type="term" value="C:plasma membrane"/>
    <property type="evidence" value="ECO:0007669"/>
    <property type="project" value="UniProtKB-SubCell"/>
</dbReference>
<evidence type="ECO:0000256" key="5">
    <source>
        <dbReference type="ARBA" id="ARBA00023136"/>
    </source>
</evidence>
<keyword evidence="2" id="KW-1003">Cell membrane</keyword>
<evidence type="ECO:0000256" key="7">
    <source>
        <dbReference type="SAM" id="Phobius"/>
    </source>
</evidence>
<dbReference type="Pfam" id="PF13491">
    <property type="entry name" value="FtsK_4TM"/>
    <property type="match status" value="1"/>
</dbReference>
<keyword evidence="3 7" id="KW-0812">Transmembrane</keyword>
<proteinExistence type="predicted"/>
<organism evidence="9">
    <name type="scientific">marine sediment metagenome</name>
    <dbReference type="NCBI Taxonomy" id="412755"/>
    <lineage>
        <taxon>unclassified sequences</taxon>
        <taxon>metagenomes</taxon>
        <taxon>ecological metagenomes</taxon>
    </lineage>
</organism>
<feature type="compositionally biased region" description="Basic residues" evidence="6">
    <location>
        <begin position="1"/>
        <end position="13"/>
    </location>
</feature>
<evidence type="ECO:0000256" key="4">
    <source>
        <dbReference type="ARBA" id="ARBA00022989"/>
    </source>
</evidence>
<evidence type="ECO:0000256" key="1">
    <source>
        <dbReference type="ARBA" id="ARBA00004651"/>
    </source>
</evidence>
<dbReference type="EMBL" id="BARW01001548">
    <property type="protein sequence ID" value="GAI60978.1"/>
    <property type="molecule type" value="Genomic_DNA"/>
</dbReference>
<protein>
    <recommendedName>
        <fullName evidence="8">DNA translocase FtsK 4TM region domain-containing protein</fullName>
    </recommendedName>
</protein>
<accession>X1PYJ2</accession>